<organism evidence="1 2">
    <name type="scientific">Nocardia nova SH22a</name>
    <dbReference type="NCBI Taxonomy" id="1415166"/>
    <lineage>
        <taxon>Bacteria</taxon>
        <taxon>Bacillati</taxon>
        <taxon>Actinomycetota</taxon>
        <taxon>Actinomycetes</taxon>
        <taxon>Mycobacteriales</taxon>
        <taxon>Nocardiaceae</taxon>
        <taxon>Nocardia</taxon>
    </lineage>
</organism>
<dbReference type="AlphaFoldDB" id="W5TMM9"/>
<name>W5TMM9_9NOCA</name>
<proteinExistence type="predicted"/>
<evidence type="ECO:0000313" key="2">
    <source>
        <dbReference type="Proteomes" id="UP000019150"/>
    </source>
</evidence>
<gene>
    <name evidence="1" type="ORF">NONO_c55740</name>
</gene>
<reference evidence="1 2" key="1">
    <citation type="journal article" date="2014" name="Appl. Environ. Microbiol.">
        <title>Insights into the Microbial Degradation of Rubber and Gutta-Percha by Analysis of the Complete Genome of Nocardia nova SH22a.</title>
        <authorList>
            <person name="Luo Q."/>
            <person name="Hiessl S."/>
            <person name="Poehlein A."/>
            <person name="Daniel R."/>
            <person name="Steinbuchel A."/>
        </authorList>
    </citation>
    <scope>NUCLEOTIDE SEQUENCE [LARGE SCALE GENOMIC DNA]</scope>
    <source>
        <strain evidence="1">SH22a</strain>
    </source>
</reference>
<dbReference type="EMBL" id="CP006850">
    <property type="protein sequence ID" value="AHH20354.1"/>
    <property type="molecule type" value="Genomic_DNA"/>
</dbReference>
<dbReference type="HOGENOM" id="CLU_2082364_0_0_11"/>
<keyword evidence="2" id="KW-1185">Reference proteome</keyword>
<evidence type="ECO:0000313" key="1">
    <source>
        <dbReference type="EMBL" id="AHH20354.1"/>
    </source>
</evidence>
<dbReference type="PATRIC" id="fig|1415166.3.peg.5745"/>
<accession>W5TMM9</accession>
<dbReference type="KEGG" id="nno:NONO_c55740"/>
<dbReference type="Proteomes" id="UP000019150">
    <property type="component" value="Chromosome"/>
</dbReference>
<protein>
    <submittedName>
        <fullName evidence="1">Uncharacterized protein</fullName>
    </submittedName>
</protein>
<sequence length="117" mass="12769">MQDRVIREIGYFGNGKDGDLVITFADGSTGTVPSHHVSIDFSAPMRLTISSVDDLNLAVRITGEGLRLTAGRVANNDADDERYEQEFRDEVAEWVAPGDHSLGIVTPVELEMTTVGY</sequence>